<evidence type="ECO:0000256" key="9">
    <source>
        <dbReference type="ARBA" id="ARBA00023118"/>
    </source>
</evidence>
<feature type="domain" description="Helicase ATP-binding" evidence="10">
    <location>
        <begin position="326"/>
        <end position="539"/>
    </location>
</feature>
<dbReference type="NCBIfam" id="TIGR01587">
    <property type="entry name" value="cas3_core"/>
    <property type="match status" value="1"/>
</dbReference>
<keyword evidence="8" id="KW-0067">ATP-binding</keyword>
<evidence type="ECO:0000256" key="2">
    <source>
        <dbReference type="ARBA" id="ARBA00009046"/>
    </source>
</evidence>
<gene>
    <name evidence="12" type="primary">cas3</name>
    <name evidence="12" type="ORF">FOZ76_01160</name>
</gene>
<dbReference type="PANTHER" id="PTHR47963:SF9">
    <property type="entry name" value="CRISPR-ASSOCIATED ENDONUCLEASE_HELICASE CAS3"/>
    <property type="match status" value="1"/>
</dbReference>
<dbReference type="AlphaFoldDB" id="A0A556B1D8"/>
<dbReference type="Gene3D" id="3.40.50.300">
    <property type="entry name" value="P-loop containing nucleotide triphosphate hydrolases"/>
    <property type="match status" value="2"/>
</dbReference>
<dbReference type="PROSITE" id="PS51643">
    <property type="entry name" value="HD_CAS3"/>
    <property type="match status" value="1"/>
</dbReference>
<organism evidence="12 13">
    <name type="scientific">Verticiella sediminum</name>
    <dbReference type="NCBI Taxonomy" id="1247510"/>
    <lineage>
        <taxon>Bacteria</taxon>
        <taxon>Pseudomonadati</taxon>
        <taxon>Pseudomonadota</taxon>
        <taxon>Betaproteobacteria</taxon>
        <taxon>Burkholderiales</taxon>
        <taxon>Alcaligenaceae</taxon>
        <taxon>Verticiella</taxon>
    </lineage>
</organism>
<keyword evidence="13" id="KW-1185">Reference proteome</keyword>
<dbReference type="GO" id="GO:0003723">
    <property type="term" value="F:RNA binding"/>
    <property type="evidence" value="ECO:0007669"/>
    <property type="project" value="TreeGrafter"/>
</dbReference>
<name>A0A556B1D8_9BURK</name>
<evidence type="ECO:0000313" key="13">
    <source>
        <dbReference type="Proteomes" id="UP000318405"/>
    </source>
</evidence>
<evidence type="ECO:0000259" key="10">
    <source>
        <dbReference type="PROSITE" id="PS51192"/>
    </source>
</evidence>
<evidence type="ECO:0000313" key="12">
    <source>
        <dbReference type="EMBL" id="TSH99008.1"/>
    </source>
</evidence>
<dbReference type="Gene3D" id="1.10.3210.30">
    <property type="match status" value="1"/>
</dbReference>
<dbReference type="GO" id="GO:0003724">
    <property type="term" value="F:RNA helicase activity"/>
    <property type="evidence" value="ECO:0007669"/>
    <property type="project" value="TreeGrafter"/>
</dbReference>
<dbReference type="InterPro" id="IPR050547">
    <property type="entry name" value="DEAD_box_RNA_helicases"/>
</dbReference>
<evidence type="ECO:0000256" key="8">
    <source>
        <dbReference type="ARBA" id="ARBA00022840"/>
    </source>
</evidence>
<dbReference type="Proteomes" id="UP000318405">
    <property type="component" value="Unassembled WGS sequence"/>
</dbReference>
<dbReference type="PROSITE" id="PS51192">
    <property type="entry name" value="HELICASE_ATP_BIND_1"/>
    <property type="match status" value="1"/>
</dbReference>
<comment type="similarity">
    <text evidence="1">In the N-terminal section; belongs to the CRISPR-associated nuclease Cas3-HD family.</text>
</comment>
<comment type="caution">
    <text evidence="12">The sequence shown here is derived from an EMBL/GenBank/DDBJ whole genome shotgun (WGS) entry which is preliminary data.</text>
</comment>
<reference evidence="12 13" key="1">
    <citation type="submission" date="2019-07" db="EMBL/GenBank/DDBJ databases">
        <title>Qingshengfaniella alkalisoli gen. nov., sp. nov., isolated from saline soil.</title>
        <authorList>
            <person name="Xu L."/>
            <person name="Huang X.-X."/>
            <person name="Sun J.-Q."/>
        </authorList>
    </citation>
    <scope>NUCLEOTIDE SEQUENCE [LARGE SCALE GENOMIC DNA]</scope>
    <source>
        <strain evidence="12 13">DSM 27279</strain>
    </source>
</reference>
<dbReference type="InterPro" id="IPR038257">
    <property type="entry name" value="CRISPR-assoc_Cas3_HD_sf"/>
</dbReference>
<feature type="domain" description="HD Cas3-type" evidence="11">
    <location>
        <begin position="59"/>
        <end position="258"/>
    </location>
</feature>
<dbReference type="SUPFAM" id="SSF52540">
    <property type="entry name" value="P-loop containing nucleoside triphosphate hydrolases"/>
    <property type="match status" value="1"/>
</dbReference>
<dbReference type="Pfam" id="PF00270">
    <property type="entry name" value="DEAD"/>
    <property type="match status" value="1"/>
</dbReference>
<dbReference type="InterPro" id="IPR006474">
    <property type="entry name" value="Helicase_Cas3_CRISPR-ass_core"/>
</dbReference>
<keyword evidence="6" id="KW-0378">Hydrolase</keyword>
<dbReference type="GO" id="GO:0046872">
    <property type="term" value="F:metal ion binding"/>
    <property type="evidence" value="ECO:0007669"/>
    <property type="project" value="UniProtKB-KW"/>
</dbReference>
<dbReference type="InterPro" id="IPR006483">
    <property type="entry name" value="CRISPR-assoc_Cas3_HD"/>
</dbReference>
<dbReference type="GO" id="GO:0004518">
    <property type="term" value="F:nuclease activity"/>
    <property type="evidence" value="ECO:0007669"/>
    <property type="project" value="UniProtKB-KW"/>
</dbReference>
<dbReference type="InterPro" id="IPR011545">
    <property type="entry name" value="DEAD/DEAH_box_helicase_dom"/>
</dbReference>
<dbReference type="NCBIfam" id="TIGR01596">
    <property type="entry name" value="cas3_HD"/>
    <property type="match status" value="1"/>
</dbReference>
<accession>A0A556B1D8</accession>
<dbReference type="Pfam" id="PF22590">
    <property type="entry name" value="Cas3-like_C_2"/>
    <property type="match status" value="1"/>
</dbReference>
<dbReference type="GO" id="GO:0005524">
    <property type="term" value="F:ATP binding"/>
    <property type="evidence" value="ECO:0007669"/>
    <property type="project" value="UniProtKB-KW"/>
</dbReference>
<evidence type="ECO:0000256" key="4">
    <source>
        <dbReference type="ARBA" id="ARBA00022723"/>
    </source>
</evidence>
<proteinExistence type="inferred from homology"/>
<keyword evidence="5" id="KW-0547">Nucleotide-binding</keyword>
<dbReference type="EMBL" id="VLTJ01000002">
    <property type="protein sequence ID" value="TSH99008.1"/>
    <property type="molecule type" value="Genomic_DNA"/>
</dbReference>
<evidence type="ECO:0000256" key="6">
    <source>
        <dbReference type="ARBA" id="ARBA00022801"/>
    </source>
</evidence>
<keyword evidence="9" id="KW-0051">Antiviral defense</keyword>
<dbReference type="OrthoDB" id="9810236at2"/>
<evidence type="ECO:0000256" key="5">
    <source>
        <dbReference type="ARBA" id="ARBA00022741"/>
    </source>
</evidence>
<dbReference type="SMART" id="SM00487">
    <property type="entry name" value="DEXDc"/>
    <property type="match status" value="1"/>
</dbReference>
<dbReference type="Pfam" id="PF18019">
    <property type="entry name" value="Cas3_HD"/>
    <property type="match status" value="1"/>
</dbReference>
<dbReference type="InterPro" id="IPR054712">
    <property type="entry name" value="Cas3-like_dom"/>
</dbReference>
<protein>
    <submittedName>
        <fullName evidence="12">CRISPR-associated helicase Cas3</fullName>
    </submittedName>
</protein>
<keyword evidence="3" id="KW-0540">Nuclease</keyword>
<keyword evidence="7" id="KW-0347">Helicase</keyword>
<dbReference type="InterPro" id="IPR014001">
    <property type="entry name" value="Helicase_ATP-bd"/>
</dbReference>
<evidence type="ECO:0000256" key="7">
    <source>
        <dbReference type="ARBA" id="ARBA00022806"/>
    </source>
</evidence>
<dbReference type="PANTHER" id="PTHR47963">
    <property type="entry name" value="DEAD-BOX ATP-DEPENDENT RNA HELICASE 47, MITOCHONDRIAL"/>
    <property type="match status" value="1"/>
</dbReference>
<comment type="similarity">
    <text evidence="2">In the central section; belongs to the CRISPR-associated helicase Cas3 family.</text>
</comment>
<evidence type="ECO:0000256" key="3">
    <source>
        <dbReference type="ARBA" id="ARBA00022722"/>
    </source>
</evidence>
<sequence>MTTLRRCVINDNPTSHRTVSAKKSIASPLLKQRNAIHMSEASVPSYFRYWGKARPDCLDGPRYHQLAFHSLDVAACGQLLLQLPQFSLHRLAEDLGWPLAVIEALATYFLGQHDLGKFASSFQGLAPGLSPELVQNHKGKVYKYRHDTLGRTLWVDRLAERLENHLPASTSSFWQIWIGSAVGHHGKPPMEAGNGGLTILEAHQDFTTDDVDAACAFTSEAARLWLPDELPVPTRKQAPALKAHTWRLAGLAVLADWLGSNQALFPYRSEPMPLSTYWEQIALPQARRALRMAGLSPQPVQPMPSPLKLFDHLEHPTPLQAHAATCKLDAGPQLFLLEDVTGAGKTEAALILAQRLLQSRQAHGLYFALPSMATANQMYERVGRVYRRFYMPSANPSLVLAHGARELVDGFTDSVLQYNAQPSDPRYTDGEDTASVQCNAWLADSRKKSLLADVGVGTLDQALLSVLPVRHQSLRLLGLSSKVLIVDEVHAYDTYMRALLKHLLEAHARQNGSAILLSATLPASFRQELAQVYRTGLNIQDSELAADLRYPLATRIGQTVSVDTCDTRASLVRRVRIAPLHDETTVIDLLAEQAEQGRCVCWIRNTVDDARRAHAMLEARLGQGRADLFHSRYAMGDRLDIEARVLRDYGKKSDGAVRRGRILVGTQVLEQSLDFDVDIMVTDLAPIDLIIQRAGRLQRHARLADGTPSPDGREHRPEPILYVLMPEPSEEPDSHWYARLFPKAVHVYPNVGNLWRSARALLRAGYIVSPGTPDEPGAVRNLVESVYGEHTEDIPDALLRATHEQLGKDLAMNSQGEFNTLAMAQGYCWDSNSMLWDGNGVVPTRLGDETRTVFLAVECNGTLQSWRQDGTHAWDQSAVRVDARQIADLGPALKVRYETQIQALRDRYRVLEEPALVMPVLPRGNGAWESIAARTDGDEVRLTYDNVYGLMW</sequence>
<dbReference type="GO" id="GO:0051607">
    <property type="term" value="P:defense response to virus"/>
    <property type="evidence" value="ECO:0007669"/>
    <property type="project" value="UniProtKB-KW"/>
</dbReference>
<keyword evidence="4" id="KW-0479">Metal-binding</keyword>
<evidence type="ECO:0000256" key="1">
    <source>
        <dbReference type="ARBA" id="ARBA00006847"/>
    </source>
</evidence>
<dbReference type="GO" id="GO:0016787">
    <property type="term" value="F:hydrolase activity"/>
    <property type="evidence" value="ECO:0007669"/>
    <property type="project" value="UniProtKB-KW"/>
</dbReference>
<dbReference type="InterPro" id="IPR027417">
    <property type="entry name" value="P-loop_NTPase"/>
</dbReference>
<evidence type="ECO:0000259" key="11">
    <source>
        <dbReference type="PROSITE" id="PS51643"/>
    </source>
</evidence>
<dbReference type="CDD" id="cd09641">
    <property type="entry name" value="Cas3''_I"/>
    <property type="match status" value="1"/>
</dbReference>